<feature type="transmembrane region" description="Helical" evidence="9">
    <location>
        <begin position="252"/>
        <end position="275"/>
    </location>
</feature>
<evidence type="ECO:0000256" key="2">
    <source>
        <dbReference type="ARBA" id="ARBA00007069"/>
    </source>
</evidence>
<evidence type="ECO:0000256" key="7">
    <source>
        <dbReference type="ARBA" id="ARBA00022989"/>
    </source>
</evidence>
<dbReference type="AlphaFoldDB" id="A0A7V5I1R9"/>
<dbReference type="InterPro" id="IPR035906">
    <property type="entry name" value="MetI-like_sf"/>
</dbReference>
<keyword evidence="3" id="KW-0813">Transport</keyword>
<gene>
    <name evidence="11" type="primary">pstA</name>
    <name evidence="11" type="ORF">ENL39_05080</name>
</gene>
<keyword evidence="7 9" id="KW-1133">Transmembrane helix</keyword>
<evidence type="ECO:0000256" key="4">
    <source>
        <dbReference type="ARBA" id="ARBA00022475"/>
    </source>
</evidence>
<dbReference type="EMBL" id="DRTT01000141">
    <property type="protein sequence ID" value="HHF98842.1"/>
    <property type="molecule type" value="Genomic_DNA"/>
</dbReference>
<name>A0A7V5I1R9_UNCAE</name>
<dbReference type="GO" id="GO:0005886">
    <property type="term" value="C:plasma membrane"/>
    <property type="evidence" value="ECO:0007669"/>
    <property type="project" value="UniProtKB-SubCell"/>
</dbReference>
<dbReference type="InterPro" id="IPR000515">
    <property type="entry name" value="MetI-like"/>
</dbReference>
<dbReference type="CDD" id="cd06261">
    <property type="entry name" value="TM_PBP2"/>
    <property type="match status" value="1"/>
</dbReference>
<sequence>MQGDKVSVRIFGDKAFKLFIIFLSFVAVLPLFLVLGYIIKNGIASVNWQFLINLPKPVGEAGGGISNALVGTGILMLLSCVFSVPLGILAGIYLSEHRRGKLSYLTRLCVEVLQGVPSIVIGIVAYLWVVLPMRTFSAFSGGVALSIMMLPVVVRTTEETLKLVPNALREASLALGVPYHRTILKVILPAGMSGIVSGILLSLTRIAGETAPLLFTAFGSSFMNLNIFKPMSALPLLIFNYATSPYPEWHSIAWGASFVLVVFVLVLNLITKLVVRKWKTQF</sequence>
<dbReference type="PROSITE" id="PS50928">
    <property type="entry name" value="ABC_TM1"/>
    <property type="match status" value="1"/>
</dbReference>
<dbReference type="InterPro" id="IPR005672">
    <property type="entry name" value="Phosphate_PstA"/>
</dbReference>
<feature type="transmembrane region" description="Helical" evidence="9">
    <location>
        <begin position="108"/>
        <end position="129"/>
    </location>
</feature>
<feature type="domain" description="ABC transmembrane type-1" evidence="10">
    <location>
        <begin position="69"/>
        <end position="271"/>
    </location>
</feature>
<protein>
    <recommendedName>
        <fullName evidence="9">Phosphate transport system permease protein PstA</fullName>
    </recommendedName>
</protein>
<accession>A0A7V5I1R9</accession>
<dbReference type="Pfam" id="PF00528">
    <property type="entry name" value="BPD_transp_1"/>
    <property type="match status" value="1"/>
</dbReference>
<dbReference type="PANTHER" id="PTHR42922:SF1">
    <property type="entry name" value="PHOSPHATE TRANSPORT SYSTEM PERMEASE PROTEIN PSTA"/>
    <property type="match status" value="1"/>
</dbReference>
<feature type="transmembrane region" description="Helical" evidence="9">
    <location>
        <begin position="74"/>
        <end position="96"/>
    </location>
</feature>
<comment type="similarity">
    <text evidence="2 9">Belongs to the binding-protein-dependent transport system permease family. CysTW subfamily.</text>
</comment>
<dbReference type="Proteomes" id="UP000886070">
    <property type="component" value="Unassembled WGS sequence"/>
</dbReference>
<evidence type="ECO:0000256" key="3">
    <source>
        <dbReference type="ARBA" id="ARBA00022448"/>
    </source>
</evidence>
<keyword evidence="6 9" id="KW-0812">Transmembrane</keyword>
<dbReference type="NCBIfam" id="TIGR00974">
    <property type="entry name" value="3a0107s02c"/>
    <property type="match status" value="1"/>
</dbReference>
<feature type="transmembrane region" description="Helical" evidence="9">
    <location>
        <begin position="18"/>
        <end position="39"/>
    </location>
</feature>
<reference evidence="11" key="1">
    <citation type="journal article" date="2020" name="mSystems">
        <title>Genome- and Community-Level Interaction Insights into Carbon Utilization and Element Cycling Functions of Hydrothermarchaeota in Hydrothermal Sediment.</title>
        <authorList>
            <person name="Zhou Z."/>
            <person name="Liu Y."/>
            <person name="Xu W."/>
            <person name="Pan J."/>
            <person name="Luo Z.H."/>
            <person name="Li M."/>
        </authorList>
    </citation>
    <scope>NUCLEOTIDE SEQUENCE [LARGE SCALE GENOMIC DNA]</scope>
    <source>
        <strain evidence="11">HyVt-92</strain>
    </source>
</reference>
<dbReference type="SUPFAM" id="SSF161098">
    <property type="entry name" value="MetI-like"/>
    <property type="match status" value="1"/>
</dbReference>
<comment type="subcellular location">
    <subcellularLocation>
        <location evidence="1 9">Cell membrane</location>
        <topology evidence="1 9">Multi-pass membrane protein</topology>
    </subcellularLocation>
</comment>
<evidence type="ECO:0000313" key="11">
    <source>
        <dbReference type="EMBL" id="HHF98842.1"/>
    </source>
</evidence>
<dbReference type="PANTHER" id="PTHR42922">
    <property type="entry name" value="PHOSPHATE TRANSPORT SYSTEM PERMEASE PROTEIN PSTA"/>
    <property type="match status" value="1"/>
</dbReference>
<evidence type="ECO:0000256" key="6">
    <source>
        <dbReference type="ARBA" id="ARBA00022692"/>
    </source>
</evidence>
<feature type="transmembrane region" description="Helical" evidence="9">
    <location>
        <begin position="186"/>
        <end position="207"/>
    </location>
</feature>
<dbReference type="GO" id="GO:0005315">
    <property type="term" value="F:phosphate transmembrane transporter activity"/>
    <property type="evidence" value="ECO:0007669"/>
    <property type="project" value="InterPro"/>
</dbReference>
<evidence type="ECO:0000256" key="1">
    <source>
        <dbReference type="ARBA" id="ARBA00004651"/>
    </source>
</evidence>
<proteinExistence type="inferred from homology"/>
<keyword evidence="4 9" id="KW-1003">Cell membrane</keyword>
<dbReference type="InterPro" id="IPR051408">
    <property type="entry name" value="Phosphate_transprt_permease"/>
</dbReference>
<evidence type="ECO:0000256" key="5">
    <source>
        <dbReference type="ARBA" id="ARBA00022592"/>
    </source>
</evidence>
<keyword evidence="8 9" id="KW-0472">Membrane</keyword>
<evidence type="ECO:0000256" key="9">
    <source>
        <dbReference type="RuleBase" id="RU363043"/>
    </source>
</evidence>
<dbReference type="GO" id="GO:0035435">
    <property type="term" value="P:phosphate ion transmembrane transport"/>
    <property type="evidence" value="ECO:0007669"/>
    <property type="project" value="InterPro"/>
</dbReference>
<evidence type="ECO:0000259" key="10">
    <source>
        <dbReference type="PROSITE" id="PS50928"/>
    </source>
</evidence>
<evidence type="ECO:0000256" key="8">
    <source>
        <dbReference type="ARBA" id="ARBA00023136"/>
    </source>
</evidence>
<organism evidence="11">
    <name type="scientific">Aerophobetes bacterium</name>
    <dbReference type="NCBI Taxonomy" id="2030807"/>
    <lineage>
        <taxon>Bacteria</taxon>
        <taxon>Candidatus Aerophobota</taxon>
    </lineage>
</organism>
<feature type="transmembrane region" description="Helical" evidence="9">
    <location>
        <begin position="135"/>
        <end position="154"/>
    </location>
</feature>
<dbReference type="Gene3D" id="1.10.3720.10">
    <property type="entry name" value="MetI-like"/>
    <property type="match status" value="1"/>
</dbReference>
<comment type="caution">
    <text evidence="11">The sequence shown here is derived from an EMBL/GenBank/DDBJ whole genome shotgun (WGS) entry which is preliminary data.</text>
</comment>
<keyword evidence="5" id="KW-0592">Phosphate transport</keyword>